<keyword evidence="1" id="KW-0645">Protease</keyword>
<feature type="domain" description="UBP34/UBP24/USP9X/USP9Y-like ARM repeat region" evidence="5">
    <location>
        <begin position="267"/>
        <end position="523"/>
    </location>
</feature>
<organism evidence="6 7">
    <name type="scientific">Dunaliella salina</name>
    <name type="common">Green alga</name>
    <name type="synonym">Protococcus salinus</name>
    <dbReference type="NCBI Taxonomy" id="3046"/>
    <lineage>
        <taxon>Eukaryota</taxon>
        <taxon>Viridiplantae</taxon>
        <taxon>Chlorophyta</taxon>
        <taxon>core chlorophytes</taxon>
        <taxon>Chlorophyceae</taxon>
        <taxon>CS clade</taxon>
        <taxon>Chlamydomonadales</taxon>
        <taxon>Dunaliellaceae</taxon>
        <taxon>Dunaliella</taxon>
    </lineage>
</organism>
<dbReference type="EMBL" id="MU069737">
    <property type="protein sequence ID" value="KAF5834814.1"/>
    <property type="molecule type" value="Genomic_DNA"/>
</dbReference>
<dbReference type="InterPro" id="IPR056850">
    <property type="entry name" value="ARM_UBP34_24_USP9X_Y"/>
</dbReference>
<evidence type="ECO:0000259" key="5">
    <source>
        <dbReference type="Pfam" id="PF25010"/>
    </source>
</evidence>
<name>A0ABQ7GJN0_DUNSA</name>
<comment type="caution">
    <text evidence="6">The sequence shown here is derived from an EMBL/GenBank/DDBJ whole genome shotgun (WGS) entry which is preliminary data.</text>
</comment>
<gene>
    <name evidence="6" type="ORF">DUNSADRAFT_8398</name>
</gene>
<sequence length="579" mass="64765">MDDRLSNDSLELEEGGDLSSDWCSANAWSIVHSMTSSNVPSYQLDDLYCVLESALLIMARQQESKEASEAARFLSVYLSTCVGGHLIFPKQLPRMGANVDPEALVHVIMALIALTATVQHWWISVLDEGRDPSSVLEGYLLQLLLACLQSLALLLDYQCPLYNWRAMVQEFQQGYPEMLHGLWPKWQALTEQVPCVKLDKTESVFTYTQDLSPELGVEMLHQLYDSCSGADLCKQSLVHISKQHLLVVESTLRLVSKVRYLEFLSSQHEENVAWMDSNDVLRKMLRANLHQRQYAELVLKILQVLNESGLLRSEHLDILWAATEAEGTFDVVKSNVFTMIEELAGNLSQNHFEQLFRKFDGLVQARSLGDSLRLLDLLKKLAESDTSHSPNSNHVPGQMAEKLLDIVWRLTMPADAPPELLEADAMAAVLKQYQEQPGPHKYLETYLFRCIEQLRAKQGVFTALHVLVSLLKLYDDLTGRMKVQYVGCDMSANQQLLMQLEERFDLQQLLVSNLCDFVAAARRWLAEPVEAGGGGGARHRLNSGPEVSLCLNTGPDVRGGREPKDAAMSGAAGAGQQPV</sequence>
<proteinExistence type="predicted"/>
<evidence type="ECO:0000256" key="3">
    <source>
        <dbReference type="ARBA" id="ARBA00022801"/>
    </source>
</evidence>
<keyword evidence="7" id="KW-1185">Reference proteome</keyword>
<evidence type="ECO:0000313" key="7">
    <source>
        <dbReference type="Proteomes" id="UP000815325"/>
    </source>
</evidence>
<dbReference type="Pfam" id="PF25010">
    <property type="entry name" value="ARM_UBP24_USP9X-Y"/>
    <property type="match status" value="1"/>
</dbReference>
<keyword evidence="2" id="KW-0833">Ubl conjugation pathway</keyword>
<keyword evidence="3" id="KW-0378">Hydrolase</keyword>
<evidence type="ECO:0000313" key="6">
    <source>
        <dbReference type="EMBL" id="KAF5834814.1"/>
    </source>
</evidence>
<evidence type="ECO:0000256" key="1">
    <source>
        <dbReference type="ARBA" id="ARBA00022670"/>
    </source>
</evidence>
<reference evidence="6" key="1">
    <citation type="submission" date="2017-08" db="EMBL/GenBank/DDBJ databases">
        <authorList>
            <person name="Polle J.E."/>
            <person name="Barry K."/>
            <person name="Cushman J."/>
            <person name="Schmutz J."/>
            <person name="Tran D."/>
            <person name="Hathwaick L.T."/>
            <person name="Yim W.C."/>
            <person name="Jenkins J."/>
            <person name="Mckie-Krisberg Z.M."/>
            <person name="Prochnik S."/>
            <person name="Lindquist E."/>
            <person name="Dockter R.B."/>
            <person name="Adam C."/>
            <person name="Molina H."/>
            <person name="Bunkerborg J."/>
            <person name="Jin E."/>
            <person name="Buchheim M."/>
            <person name="Magnuson J."/>
        </authorList>
    </citation>
    <scope>NUCLEOTIDE SEQUENCE</scope>
    <source>
        <strain evidence="6">CCAP 19/18</strain>
    </source>
</reference>
<dbReference type="Proteomes" id="UP000815325">
    <property type="component" value="Unassembled WGS sequence"/>
</dbReference>
<evidence type="ECO:0000256" key="4">
    <source>
        <dbReference type="SAM" id="MobiDB-lite"/>
    </source>
</evidence>
<protein>
    <recommendedName>
        <fullName evidence="5">UBP34/UBP24/USP9X/USP9Y-like ARM repeat region domain-containing protein</fullName>
    </recommendedName>
</protein>
<evidence type="ECO:0000256" key="2">
    <source>
        <dbReference type="ARBA" id="ARBA00022786"/>
    </source>
</evidence>
<feature type="region of interest" description="Disordered" evidence="4">
    <location>
        <begin position="552"/>
        <end position="579"/>
    </location>
</feature>
<accession>A0ABQ7GJN0</accession>
<feature type="compositionally biased region" description="Low complexity" evidence="4">
    <location>
        <begin position="566"/>
        <end position="579"/>
    </location>
</feature>